<comment type="caution">
    <text evidence="4">The sequence shown here is derived from an EMBL/GenBank/DDBJ whole genome shotgun (WGS) entry which is preliminary data.</text>
</comment>
<dbReference type="GO" id="GO:0045493">
    <property type="term" value="P:xylan catabolic process"/>
    <property type="evidence" value="ECO:0007669"/>
    <property type="project" value="UniProtKB-KW"/>
</dbReference>
<dbReference type="Proteomes" id="UP000031549">
    <property type="component" value="Unassembled WGS sequence"/>
</dbReference>
<dbReference type="InterPro" id="IPR023296">
    <property type="entry name" value="Glyco_hydro_beta-prop_sf"/>
</dbReference>
<keyword evidence="1" id="KW-0624">Polysaccharide degradation</keyword>
<dbReference type="EMBL" id="JTCM02000114">
    <property type="protein sequence ID" value="NEU76499.1"/>
    <property type="molecule type" value="Genomic_DNA"/>
</dbReference>
<evidence type="ECO:0000313" key="5">
    <source>
        <dbReference type="Proteomes" id="UP000031549"/>
    </source>
</evidence>
<proteinExistence type="predicted"/>
<dbReference type="RefSeq" id="WP_039741165.1">
    <property type="nucleotide sequence ID" value="NZ_JTCM02000114.1"/>
</dbReference>
<gene>
    <name evidence="4" type="ORF">PI95_029290</name>
</gene>
<dbReference type="Pfam" id="PF24793">
    <property type="entry name" value="GINT1_N"/>
    <property type="match status" value="1"/>
</dbReference>
<dbReference type="Gene3D" id="2.115.10.20">
    <property type="entry name" value="Glycosyl hydrolase domain, family 43"/>
    <property type="match status" value="1"/>
</dbReference>
<dbReference type="InterPro" id="IPR056442">
    <property type="entry name" value="GINT1_N"/>
</dbReference>
<dbReference type="PANTHER" id="PTHR43772:SF2">
    <property type="entry name" value="PUTATIVE (AFU_ORTHOLOGUE AFUA_2G04480)-RELATED"/>
    <property type="match status" value="1"/>
</dbReference>
<dbReference type="PANTHER" id="PTHR43772">
    <property type="entry name" value="ENDO-1,4-BETA-XYLANASE"/>
    <property type="match status" value="1"/>
</dbReference>
<keyword evidence="1" id="KW-0858">Xylan degradation</keyword>
<dbReference type="SUPFAM" id="SSF75005">
    <property type="entry name" value="Arabinanase/levansucrase/invertase"/>
    <property type="match status" value="1"/>
</dbReference>
<reference evidence="4 5" key="1">
    <citation type="journal article" date="2015" name="Genome Announc.">
        <title>Draft Genome Sequence of Cyanobacterium Hassallia byssoidea Strain VB512170, Isolated from Monuments in India.</title>
        <authorList>
            <person name="Singh D."/>
            <person name="Chandrababunaidu M.M."/>
            <person name="Panda A."/>
            <person name="Sen D."/>
            <person name="Bhattacharyya S."/>
            <person name="Adhikary S.P."/>
            <person name="Tripathy S."/>
        </authorList>
    </citation>
    <scope>NUCLEOTIDE SEQUENCE [LARGE SCALE GENOMIC DNA]</scope>
    <source>
        <strain evidence="4 5">VB512170</strain>
    </source>
</reference>
<evidence type="ECO:0000256" key="1">
    <source>
        <dbReference type="ARBA" id="ARBA00022651"/>
    </source>
</evidence>
<keyword evidence="5" id="KW-1185">Reference proteome</keyword>
<organism evidence="4 5">
    <name type="scientific">Hassallia byssoidea VB512170</name>
    <dbReference type="NCBI Taxonomy" id="1304833"/>
    <lineage>
        <taxon>Bacteria</taxon>
        <taxon>Bacillati</taxon>
        <taxon>Cyanobacteriota</taxon>
        <taxon>Cyanophyceae</taxon>
        <taxon>Nostocales</taxon>
        <taxon>Tolypothrichaceae</taxon>
        <taxon>Hassallia</taxon>
    </lineage>
</organism>
<name>A0A846HI41_9CYAN</name>
<dbReference type="InterPro" id="IPR052176">
    <property type="entry name" value="Glycosyl_Hydrlase_43_Enz"/>
</dbReference>
<evidence type="ECO:0000313" key="4">
    <source>
        <dbReference type="EMBL" id="NEU76499.1"/>
    </source>
</evidence>
<protein>
    <recommendedName>
        <fullName evidence="3">Glucosamine inositolphosphorylceramide transferase 1 N-terminal domain-containing protein</fullName>
    </recommendedName>
</protein>
<dbReference type="AlphaFoldDB" id="A0A846HI41"/>
<sequence>MKFLKKSIKELHYTLVNSLPIPIVNKLPLGALNKKGRWSIGIYSGKSPFDLASSTSAKNPVLTRRDVSDVRAACVADPFMIKVGLTWFMFFEVLNQSTRRGEIAFATSEDGASWKYQQIVIAEPFHLSYPYVFEWKNEYYLIPESHQANSIRLYKASNFPTEWSFVGNLLNDGFFVDSSIFRYADKWWIFAETNSHHKHDTLRLYYAEDLLGSWLEHPKSPIVRNNAHIARPAGRVLMMNDKIFRFTQDCQPAYGTQVRAFEITELTTTTYQEREIEQNLVLKPSGSGWNSGGMHHIDPHFIHDEKWIACVDGRG</sequence>
<feature type="domain" description="Glucosamine inositolphosphorylceramide transferase 1 N-terminal" evidence="3">
    <location>
        <begin position="34"/>
        <end position="313"/>
    </location>
</feature>
<keyword evidence="2" id="KW-0119">Carbohydrate metabolism</keyword>
<evidence type="ECO:0000259" key="3">
    <source>
        <dbReference type="Pfam" id="PF24793"/>
    </source>
</evidence>
<evidence type="ECO:0000256" key="2">
    <source>
        <dbReference type="ARBA" id="ARBA00023277"/>
    </source>
</evidence>
<accession>A0A846HI41</accession>